<dbReference type="HAMAP" id="MF_01463_B">
    <property type="entry name" value="SecD_B"/>
    <property type="match status" value="1"/>
</dbReference>
<keyword evidence="3 9" id="KW-1003">Cell membrane</keyword>
<protein>
    <recommendedName>
        <fullName evidence="9 10">Multifunctional fusion protein</fullName>
    </recommendedName>
    <domain>
        <recommendedName>
            <fullName evidence="9">Protein translocase subunit SecD</fullName>
        </recommendedName>
    </domain>
    <domain>
        <recommendedName>
            <fullName evidence="10">Protein-export membrane protein SecF</fullName>
        </recommendedName>
    </domain>
</protein>
<keyword evidence="7 9" id="KW-0811">Translocation</keyword>
<feature type="transmembrane region" description="Helical" evidence="9">
    <location>
        <begin position="426"/>
        <end position="447"/>
    </location>
</feature>
<comment type="caution">
    <text evidence="13">The sequence shown here is derived from an EMBL/GenBank/DDBJ whole genome shotgun (WGS) entry which is preliminary data.</text>
</comment>
<dbReference type="GO" id="GO:0005886">
    <property type="term" value="C:plasma membrane"/>
    <property type="evidence" value="ECO:0007669"/>
    <property type="project" value="UniProtKB-SubCell"/>
</dbReference>
<dbReference type="Pfam" id="PF22599">
    <property type="entry name" value="SecDF_P1_head"/>
    <property type="match status" value="1"/>
</dbReference>
<dbReference type="SUPFAM" id="SSF82866">
    <property type="entry name" value="Multidrug efflux transporter AcrB transmembrane domain"/>
    <property type="match status" value="2"/>
</dbReference>
<dbReference type="HAMAP" id="MF_01464_B">
    <property type="entry name" value="SecF_B"/>
    <property type="match status" value="1"/>
</dbReference>
<evidence type="ECO:0000313" key="13">
    <source>
        <dbReference type="EMBL" id="HIX20175.1"/>
    </source>
</evidence>
<dbReference type="Gene3D" id="1.20.1640.10">
    <property type="entry name" value="Multidrug efflux transporter AcrB transmembrane domain"/>
    <property type="match status" value="2"/>
</dbReference>
<keyword evidence="2 9" id="KW-0813">Transport</keyword>
<feature type="transmembrane region" description="Helical" evidence="9">
    <location>
        <begin position="806"/>
        <end position="832"/>
    </location>
</feature>
<feature type="transmembrane region" description="Helical" evidence="9">
    <location>
        <begin position="399"/>
        <end position="420"/>
    </location>
</feature>
<dbReference type="AlphaFoldDB" id="A0A9D1VBU7"/>
<dbReference type="InterPro" id="IPR048634">
    <property type="entry name" value="SecD_SecF_C"/>
</dbReference>
<comment type="similarity">
    <text evidence="9">Belongs to the SecD/SecF family. SecD subfamily.</text>
</comment>
<dbReference type="GO" id="GO:0015450">
    <property type="term" value="F:protein-transporting ATPase activity"/>
    <property type="evidence" value="ECO:0007669"/>
    <property type="project" value="InterPro"/>
</dbReference>
<evidence type="ECO:0000256" key="1">
    <source>
        <dbReference type="ARBA" id="ARBA00004651"/>
    </source>
</evidence>
<feature type="transmembrane region" description="Helical" evidence="9">
    <location>
        <begin position="552"/>
        <end position="570"/>
    </location>
</feature>
<proteinExistence type="inferred from homology"/>
<dbReference type="GO" id="GO:0065002">
    <property type="term" value="P:intracellular protein transmembrane transport"/>
    <property type="evidence" value="ECO:0007669"/>
    <property type="project" value="UniProtKB-UniRule"/>
</dbReference>
<evidence type="ECO:0000259" key="11">
    <source>
        <dbReference type="Pfam" id="PF02355"/>
    </source>
</evidence>
<evidence type="ECO:0000256" key="6">
    <source>
        <dbReference type="ARBA" id="ARBA00022989"/>
    </source>
</evidence>
<evidence type="ECO:0000256" key="3">
    <source>
        <dbReference type="ARBA" id="ARBA00022475"/>
    </source>
</evidence>
<keyword evidence="8 9" id="KW-0472">Membrane</keyword>
<dbReference type="PRINTS" id="PR01755">
    <property type="entry name" value="SECFTRNLCASE"/>
</dbReference>
<comment type="similarity">
    <text evidence="10">Belongs to the SecD/SecF family. SecF subfamily.</text>
</comment>
<dbReference type="Proteomes" id="UP000823964">
    <property type="component" value="Unassembled WGS sequence"/>
</dbReference>
<feature type="transmembrane region" description="Helical" evidence="9">
    <location>
        <begin position="373"/>
        <end position="392"/>
    </location>
</feature>
<accession>A0A9D1VBU7</accession>
<dbReference type="NCBIfam" id="TIGR00916">
    <property type="entry name" value="2A0604s01"/>
    <property type="match status" value="2"/>
</dbReference>
<feature type="transmembrane region" description="Helical" evidence="9">
    <location>
        <begin position="701"/>
        <end position="723"/>
    </location>
</feature>
<evidence type="ECO:0000256" key="4">
    <source>
        <dbReference type="ARBA" id="ARBA00022692"/>
    </source>
</evidence>
<feature type="domain" description="Protein export membrane protein SecD/SecF C-terminal" evidence="11">
    <location>
        <begin position="660"/>
        <end position="834"/>
    </location>
</feature>
<feature type="domain" description="SecDF P1 head subdomain" evidence="12">
    <location>
        <begin position="253"/>
        <end position="344"/>
    </location>
</feature>
<dbReference type="GO" id="GO:0006605">
    <property type="term" value="P:protein targeting"/>
    <property type="evidence" value="ECO:0007669"/>
    <property type="project" value="UniProtKB-UniRule"/>
</dbReference>
<keyword evidence="5 9" id="KW-0653">Protein transport</keyword>
<evidence type="ECO:0000313" key="14">
    <source>
        <dbReference type="Proteomes" id="UP000823964"/>
    </source>
</evidence>
<dbReference type="InterPro" id="IPR054384">
    <property type="entry name" value="SecDF_P1_head"/>
</dbReference>
<feature type="transmembrane region" description="Helical" evidence="9">
    <location>
        <begin position="673"/>
        <end position="694"/>
    </location>
</feature>
<gene>
    <name evidence="9 13" type="primary">secD</name>
    <name evidence="10" type="synonym">secF</name>
    <name evidence="13" type="ORF">H9862_06195</name>
</gene>
<dbReference type="Pfam" id="PF07549">
    <property type="entry name" value="Sec_GG"/>
    <property type="match status" value="2"/>
</dbReference>
<evidence type="ECO:0000256" key="10">
    <source>
        <dbReference type="HAMAP-Rule" id="MF_01464"/>
    </source>
</evidence>
<feature type="transmembrane region" description="Helical" evidence="9">
    <location>
        <begin position="496"/>
        <end position="523"/>
    </location>
</feature>
<feature type="transmembrane region" description="Helical" evidence="9">
    <location>
        <begin position="12"/>
        <end position="32"/>
    </location>
</feature>
<dbReference type="Gene3D" id="3.30.70.3220">
    <property type="match status" value="1"/>
</dbReference>
<comment type="function">
    <text evidence="9">Part of the Sec protein translocase complex. Interacts with the SecYEG preprotein conducting channel. SecDF uses the proton motive force (PMF) to complete protein translocation after the ATP-dependent function of SecA.</text>
</comment>
<comment type="caution">
    <text evidence="9">Lacks conserved residue(s) required for the propagation of feature annotation.</text>
</comment>
<dbReference type="Pfam" id="PF02355">
    <property type="entry name" value="SecD_SecF_C"/>
    <property type="match status" value="2"/>
</dbReference>
<comment type="subunit">
    <text evidence="9">Forms a complex with SecF. Part of the essential Sec protein translocation apparatus which comprises SecA, SecYEG and auxiliary proteins SecDF. Other proteins may also be involved.</text>
</comment>
<keyword evidence="6 9" id="KW-1133">Transmembrane helix</keyword>
<feature type="transmembrane region" description="Helical" evidence="9">
    <location>
        <begin position="468"/>
        <end position="490"/>
    </location>
</feature>
<feature type="domain" description="Protein export membrane protein SecD/SecF C-terminal" evidence="11">
    <location>
        <begin position="349"/>
        <end position="516"/>
    </location>
</feature>
<evidence type="ECO:0000256" key="9">
    <source>
        <dbReference type="HAMAP-Rule" id="MF_01463"/>
    </source>
</evidence>
<dbReference type="InterPro" id="IPR022813">
    <property type="entry name" value="SecD/SecF_arch_bac"/>
</dbReference>
<feature type="transmembrane region" description="Helical" evidence="9">
    <location>
        <begin position="729"/>
        <end position="750"/>
    </location>
</feature>
<evidence type="ECO:0000256" key="8">
    <source>
        <dbReference type="ARBA" id="ARBA00023136"/>
    </source>
</evidence>
<dbReference type="PANTHER" id="PTHR30081">
    <property type="entry name" value="PROTEIN-EXPORT MEMBRANE PROTEIN SEC"/>
    <property type="match status" value="1"/>
</dbReference>
<evidence type="ECO:0000259" key="12">
    <source>
        <dbReference type="Pfam" id="PF22599"/>
    </source>
</evidence>
<dbReference type="PANTHER" id="PTHR30081:SF1">
    <property type="entry name" value="PROTEIN TRANSLOCASE SUBUNIT SECD"/>
    <property type="match status" value="1"/>
</dbReference>
<dbReference type="Gene3D" id="3.30.1360.200">
    <property type="match status" value="1"/>
</dbReference>
<feature type="transmembrane region" description="Helical" evidence="9">
    <location>
        <begin position="44"/>
        <end position="66"/>
    </location>
</feature>
<dbReference type="NCBIfam" id="TIGR01129">
    <property type="entry name" value="secD"/>
    <property type="match status" value="1"/>
</dbReference>
<reference evidence="13" key="2">
    <citation type="submission" date="2021-04" db="EMBL/GenBank/DDBJ databases">
        <authorList>
            <person name="Gilroy R."/>
        </authorList>
    </citation>
    <scope>NUCLEOTIDE SEQUENCE</scope>
    <source>
        <strain evidence="13">14975</strain>
    </source>
</reference>
<feature type="transmembrane region" description="Helical" evidence="9">
    <location>
        <begin position="782"/>
        <end position="800"/>
    </location>
</feature>
<evidence type="ECO:0000256" key="2">
    <source>
        <dbReference type="ARBA" id="ARBA00022448"/>
    </source>
</evidence>
<dbReference type="InterPro" id="IPR005791">
    <property type="entry name" value="SecD"/>
</dbReference>
<dbReference type="NCBIfam" id="TIGR00966">
    <property type="entry name" value="transloc_SecF"/>
    <property type="match status" value="1"/>
</dbReference>
<reference evidence="13" key="1">
    <citation type="journal article" date="2021" name="PeerJ">
        <title>Extensive microbial diversity within the chicken gut microbiome revealed by metagenomics and culture.</title>
        <authorList>
            <person name="Gilroy R."/>
            <person name="Ravi A."/>
            <person name="Getino M."/>
            <person name="Pursley I."/>
            <person name="Horton D.L."/>
            <person name="Alikhan N.F."/>
            <person name="Baker D."/>
            <person name="Gharbi K."/>
            <person name="Hall N."/>
            <person name="Watson M."/>
            <person name="Adriaenssens E.M."/>
            <person name="Foster-Nyarko E."/>
            <person name="Jarju S."/>
            <person name="Secka A."/>
            <person name="Antonio M."/>
            <person name="Oren A."/>
            <person name="Chaudhuri R.R."/>
            <person name="La Ragione R."/>
            <person name="Hildebrand F."/>
            <person name="Pallen M.J."/>
        </authorList>
    </citation>
    <scope>NUCLEOTIDE SEQUENCE</scope>
    <source>
        <strain evidence="13">14975</strain>
    </source>
</reference>
<dbReference type="InterPro" id="IPR055344">
    <property type="entry name" value="SecD_SecF_C_bact"/>
</dbReference>
<dbReference type="GO" id="GO:0043952">
    <property type="term" value="P:protein transport by the Sec complex"/>
    <property type="evidence" value="ECO:0007669"/>
    <property type="project" value="UniProtKB-UniRule"/>
</dbReference>
<sequence length="851" mass="92960">MLTTLKSLIDSPAFYLTVGLLLLALFAWYMAAENDRTKRNAGTFFIVGLSAFSLLSLFVNGMQYGIDIKGGVELTLEVQDKLNETTNKLEEPTPEDMQQACDILDERLNATGTSEVQILWSGNKILIQIPQQDKDPVRNEEKIDAMVKTLTKMAKLELLSVYRNSDEVISHPETQAECERYERDWREYSRRLAAGEIKLREPMLPSIPDAIGAGLEDYMILPNPRVDDKTGEPLLDGDGHQIIDFVVVERPYAAAKRNVYVTGKDVVSARPDGVQRGTVNVTLSREGARRMGDLTGAMEIGRDRLAVVLNNQVKCAPTVQAVLHKDFVITGLNAKGEPEDVSRALANPLSSDLKVEGRKDVSAQLGQSALDQGMYAGIVGMIGIFFFCYWYYRTAGIVAMVGLAINGLILLGLMSLFGFVLTLPGIAGIVLTLGVAVDANVLIYERMREERDKGRPFIVCLRTAYDKAFSAIFDSNLTSLITALILFWMASGSIKGFAVTTSVGIITSLIGAVVVTRVFFFWAEHTGLLREFKFSKAPLAGKSFDFMRLGKPAFILSTVAILASVAYGIFVRGEDALGIDFTGGASITYVLPSDTQVDYDKVEAAVMGMTLSKTPTVQEFQNSGMDRNIKIRCANKQEAADIIAELEASVPHMKELPEGSASVEEVSASLGSAFFKTALWAMLAGLLGISLYLALRFEWSFAFGALVSTAHDLIGIIALVVLLGTELNIIHIGAFLTVMGYSINDTIVIYDRIRERLQTADPKEKLVDIMNEAINSTLSRTLLTSLSTVAALIALLALGGPSMRDFSLTMLLGIFIGTYSSIYIATPVVLWVSRKHDLRAEVQGERDAAAS</sequence>
<organism evidence="13 14">
    <name type="scientific">Candidatus Akkermansia intestinigallinarum</name>
    <dbReference type="NCBI Taxonomy" id="2838431"/>
    <lineage>
        <taxon>Bacteria</taxon>
        <taxon>Pseudomonadati</taxon>
        <taxon>Verrucomicrobiota</taxon>
        <taxon>Verrucomicrobiia</taxon>
        <taxon>Verrucomicrobiales</taxon>
        <taxon>Akkermansiaceae</taxon>
        <taxon>Akkermansia</taxon>
    </lineage>
</organism>
<dbReference type="InterPro" id="IPR022645">
    <property type="entry name" value="SecD/SecF_bac"/>
</dbReference>
<dbReference type="InterPro" id="IPR022646">
    <property type="entry name" value="SecD/SecF_CS"/>
</dbReference>
<evidence type="ECO:0000256" key="7">
    <source>
        <dbReference type="ARBA" id="ARBA00023010"/>
    </source>
</evidence>
<keyword evidence="4 9" id="KW-0812">Transmembrane</keyword>
<name>A0A9D1VBU7_9BACT</name>
<comment type="subunit">
    <text evidence="10">Forms a complex with SecD. Part of the essential Sec protein translocation apparatus which comprises SecA, SecYEG and auxiliary proteins SecDF. Other proteins may also be involved.</text>
</comment>
<dbReference type="EMBL" id="DXFQ01000111">
    <property type="protein sequence ID" value="HIX20175.1"/>
    <property type="molecule type" value="Genomic_DNA"/>
</dbReference>
<dbReference type="InterPro" id="IPR005665">
    <property type="entry name" value="SecF_bac"/>
</dbReference>
<evidence type="ECO:0000256" key="5">
    <source>
        <dbReference type="ARBA" id="ARBA00022927"/>
    </source>
</evidence>
<comment type="subcellular location">
    <subcellularLocation>
        <location evidence="1 9">Cell membrane</location>
        <topology evidence="1 9">Multi-pass membrane protein</topology>
    </subcellularLocation>
</comment>